<dbReference type="KEGG" id="panc:E2636_06900"/>
<evidence type="ECO:0000313" key="3">
    <source>
        <dbReference type="Proteomes" id="UP000294292"/>
    </source>
</evidence>
<evidence type="ECO:0000313" key="2">
    <source>
        <dbReference type="EMBL" id="QBP40866.1"/>
    </source>
</evidence>
<dbReference type="AlphaFoldDB" id="A0A4P6ZZ89"/>
<feature type="compositionally biased region" description="Polar residues" evidence="1">
    <location>
        <begin position="58"/>
        <end position="70"/>
    </location>
</feature>
<evidence type="ECO:0000256" key="1">
    <source>
        <dbReference type="SAM" id="MobiDB-lite"/>
    </source>
</evidence>
<feature type="region of interest" description="Disordered" evidence="1">
    <location>
        <begin position="19"/>
        <end position="110"/>
    </location>
</feature>
<accession>A0A4P6ZZ89</accession>
<sequence length="146" mass="16385">MEVIIFGIIVFIISAITKRKNPNAGGGTPDPSMSKPVDQRSTTKIEDYAREVYADMQRQLSDNQPSTQSKPDVEYQMEERQTAPSPSKQIDKQRATRRPGRLSAHQTVDHVSVKTADPYFLVPTKKSDLLQAIVFSEILSPPKSKR</sequence>
<keyword evidence="3" id="KW-1185">Reference proteome</keyword>
<reference evidence="2 3" key="1">
    <citation type="submission" date="2019-03" db="EMBL/GenBank/DDBJ databases">
        <title>Complete genome sequence of Paenisporosarcina antarctica CGMCC 1.6503T.</title>
        <authorList>
            <person name="Rong J.-C."/>
            <person name="Chi N.-Y."/>
            <person name="Zhang Q.-F."/>
        </authorList>
    </citation>
    <scope>NUCLEOTIDE SEQUENCE [LARGE SCALE GENOMIC DNA]</scope>
    <source>
        <strain evidence="2 3">CGMCC 1.6503</strain>
    </source>
</reference>
<organism evidence="2 3">
    <name type="scientific">Paenisporosarcina antarctica</name>
    <dbReference type="NCBI Taxonomy" id="417367"/>
    <lineage>
        <taxon>Bacteria</taxon>
        <taxon>Bacillati</taxon>
        <taxon>Bacillota</taxon>
        <taxon>Bacilli</taxon>
        <taxon>Bacillales</taxon>
        <taxon>Caryophanaceae</taxon>
        <taxon>Paenisporosarcina</taxon>
    </lineage>
</organism>
<dbReference type="RefSeq" id="WP_134209540.1">
    <property type="nucleotide sequence ID" value="NZ_CP038015.1"/>
</dbReference>
<protein>
    <submittedName>
        <fullName evidence="2">Uncharacterized protein</fullName>
    </submittedName>
</protein>
<proteinExistence type="predicted"/>
<feature type="compositionally biased region" description="Basic and acidic residues" evidence="1">
    <location>
        <begin position="71"/>
        <end position="81"/>
    </location>
</feature>
<feature type="compositionally biased region" description="Basic and acidic residues" evidence="1">
    <location>
        <begin position="37"/>
        <end position="53"/>
    </location>
</feature>
<dbReference type="Proteomes" id="UP000294292">
    <property type="component" value="Chromosome"/>
</dbReference>
<gene>
    <name evidence="2" type="ORF">E2636_06900</name>
</gene>
<name>A0A4P6ZZ89_9BACL</name>
<dbReference type="EMBL" id="CP038015">
    <property type="protein sequence ID" value="QBP40866.1"/>
    <property type="molecule type" value="Genomic_DNA"/>
</dbReference>
<dbReference type="OrthoDB" id="2454451at2"/>